<dbReference type="GO" id="GO:0009117">
    <property type="term" value="P:nucleotide metabolic process"/>
    <property type="evidence" value="ECO:0007669"/>
    <property type="project" value="InterPro"/>
</dbReference>
<gene>
    <name evidence="3" type="ORF">C1H76_8302</name>
</gene>
<evidence type="ECO:0000259" key="2">
    <source>
        <dbReference type="Pfam" id="PF19327"/>
    </source>
</evidence>
<feature type="domain" description="Ap4A phosphorylase 1/2 N-terminal" evidence="2">
    <location>
        <begin position="12"/>
        <end position="177"/>
    </location>
</feature>
<dbReference type="InterPro" id="IPR019200">
    <property type="entry name" value="ATP_adenylylTrfase_C"/>
</dbReference>
<dbReference type="Gene3D" id="3.30.428.70">
    <property type="match status" value="1"/>
</dbReference>
<dbReference type="GO" id="GO:0003877">
    <property type="term" value="F:ATP:ADP adenylyltransferase activity"/>
    <property type="evidence" value="ECO:0007669"/>
    <property type="project" value="InterPro"/>
</dbReference>
<dbReference type="Proteomes" id="UP000308133">
    <property type="component" value="Unassembled WGS sequence"/>
</dbReference>
<evidence type="ECO:0000259" key="1">
    <source>
        <dbReference type="Pfam" id="PF09830"/>
    </source>
</evidence>
<accession>A0A4U7AUY0</accession>
<dbReference type="PANTHER" id="PTHR38420">
    <property type="entry name" value="AP-4-A PHOSPHORYLASE II"/>
    <property type="match status" value="1"/>
</dbReference>
<reference evidence="3 4" key="1">
    <citation type="submission" date="2018-02" db="EMBL/GenBank/DDBJ databases">
        <title>Draft genome sequences of Elsinoe sp., causing black scab on jojoba.</title>
        <authorList>
            <person name="Stodart B."/>
            <person name="Jeffress S."/>
            <person name="Ash G."/>
            <person name="Arun Chinnappa K."/>
        </authorList>
    </citation>
    <scope>NUCLEOTIDE SEQUENCE [LARGE SCALE GENOMIC DNA]</scope>
    <source>
        <strain evidence="3 4">Hillstone_2</strain>
    </source>
</reference>
<dbReference type="Pfam" id="PF09830">
    <property type="entry name" value="ATP_transf"/>
    <property type="match status" value="1"/>
</dbReference>
<keyword evidence="3" id="KW-0808">Transferase</keyword>
<dbReference type="Pfam" id="PF19327">
    <property type="entry name" value="Ap4A_phos_N"/>
    <property type="match status" value="1"/>
</dbReference>
<dbReference type="AlphaFoldDB" id="A0A4U7AUY0"/>
<dbReference type="InterPro" id="IPR036265">
    <property type="entry name" value="HIT-like_sf"/>
</dbReference>
<dbReference type="InterPro" id="IPR009163">
    <property type="entry name" value="Ap4A_phos1/2"/>
</dbReference>
<dbReference type="EMBL" id="PTQR01000114">
    <property type="protein sequence ID" value="TKX19454.1"/>
    <property type="molecule type" value="Genomic_DNA"/>
</dbReference>
<dbReference type="InterPro" id="IPR045759">
    <property type="entry name" value="Ap4A_phos1/2_N"/>
</dbReference>
<dbReference type="SUPFAM" id="SSF54197">
    <property type="entry name" value="HIT-like"/>
    <property type="match status" value="1"/>
</dbReference>
<sequence length="335" mass="37347">MSAVMRRLGLSESLPALVRRKYESAKQSGALIFSDTQVTILQPDPRSPAGYQLRYCSALEKKPTQKKPEQKDKKPFDPFENPSPDLFITEVPLQNPTHLLVLNKYPIIHQHFILATKKYAKQTDLLEPDDLATTYAVLKAWEDDGGGKLFAFFNSGLESGASQPHRHIQFVPVDEMKRDVPEAQDWRPIIENDLIGEGTSLPGLPMKTQVAKASPETLYDTYVKLLTDNVGIEEVETSEGGSKRPSASYNLAMTTDRIAIAKRTREAYIYKDENGQDHPIALNGTVLAGTLMVKGQTEWNWLKNEPSNLLKVLEAIGEPVDLQRGQQTGSTSKLT</sequence>
<dbReference type="PANTHER" id="PTHR38420:SF3">
    <property type="entry name" value="5',5'''-P-1,P-4-TETRAPHOSPHATE PHOSPHORYLASE 2"/>
    <property type="match status" value="1"/>
</dbReference>
<feature type="domain" description="ATP adenylyltransferase C-terminal" evidence="1">
    <location>
        <begin position="207"/>
        <end position="317"/>
    </location>
</feature>
<comment type="caution">
    <text evidence="3">The sequence shown here is derived from an EMBL/GenBank/DDBJ whole genome shotgun (WGS) entry which is preliminary data.</text>
</comment>
<organism evidence="3 4">
    <name type="scientific">Elsinoe australis</name>
    <dbReference type="NCBI Taxonomy" id="40998"/>
    <lineage>
        <taxon>Eukaryota</taxon>
        <taxon>Fungi</taxon>
        <taxon>Dikarya</taxon>
        <taxon>Ascomycota</taxon>
        <taxon>Pezizomycotina</taxon>
        <taxon>Dothideomycetes</taxon>
        <taxon>Dothideomycetidae</taxon>
        <taxon>Myriangiales</taxon>
        <taxon>Elsinoaceae</taxon>
        <taxon>Elsinoe</taxon>
    </lineage>
</organism>
<evidence type="ECO:0000313" key="3">
    <source>
        <dbReference type="EMBL" id="TKX19454.1"/>
    </source>
</evidence>
<dbReference type="InterPro" id="IPR043171">
    <property type="entry name" value="Ap4A_phos1/2-like"/>
</dbReference>
<evidence type="ECO:0000313" key="4">
    <source>
        <dbReference type="Proteomes" id="UP000308133"/>
    </source>
</evidence>
<dbReference type="GO" id="GO:0005524">
    <property type="term" value="F:ATP binding"/>
    <property type="evidence" value="ECO:0007669"/>
    <property type="project" value="InterPro"/>
</dbReference>
<proteinExistence type="predicted"/>
<protein>
    <submittedName>
        <fullName evidence="3">ATP adenylyltransferase-like protein 2</fullName>
    </submittedName>
</protein>
<keyword evidence="3" id="KW-0548">Nucleotidyltransferase</keyword>
<name>A0A4U7AUY0_9PEZI</name>